<sequence length="224" mass="23874">MFEPLVRYFSSPSNREVLFEQLAQHVYMALVPLAVGVLLALPLGRLAQRFRWLRAPLLGGASVVYTLPSLAVFVLLPSVIGTGYTSPLNVVIALTLYTAALLVRPVLDALEAVPSHVTTAAEALGYRPRRRFLSVELPLAVPALTSAVRVASVSNISLISVGALIGVGGLGRLFTVGFERGYLVQTVLGIVATVLLALAVDLLLVGLWRLLTPWERAGGVVIGE</sequence>
<dbReference type="Pfam" id="PF00528">
    <property type="entry name" value="BPD_transp_1"/>
    <property type="match status" value="1"/>
</dbReference>
<dbReference type="AlphaFoldDB" id="A0A1H1E5W6"/>
<gene>
    <name evidence="8" type="ORF">SAMN04489718_2380</name>
</gene>
<dbReference type="PANTHER" id="PTHR30177:SF4">
    <property type="entry name" value="OSMOPROTECTANT IMPORT PERMEASE PROTEIN OSMW"/>
    <property type="match status" value="1"/>
</dbReference>
<feature type="transmembrane region" description="Helical" evidence="6">
    <location>
        <begin position="187"/>
        <end position="208"/>
    </location>
</feature>
<dbReference type="GO" id="GO:0005886">
    <property type="term" value="C:plasma membrane"/>
    <property type="evidence" value="ECO:0007669"/>
    <property type="project" value="UniProtKB-SubCell"/>
</dbReference>
<dbReference type="GO" id="GO:0055085">
    <property type="term" value="P:transmembrane transport"/>
    <property type="evidence" value="ECO:0007669"/>
    <property type="project" value="InterPro"/>
</dbReference>
<dbReference type="OrthoDB" id="3233284at2"/>
<feature type="transmembrane region" description="Helical" evidence="6">
    <location>
        <begin position="88"/>
        <end position="107"/>
    </location>
</feature>
<organism evidence="8 9">
    <name type="scientific">Actinopolyspora saharensis</name>
    <dbReference type="NCBI Taxonomy" id="995062"/>
    <lineage>
        <taxon>Bacteria</taxon>
        <taxon>Bacillati</taxon>
        <taxon>Actinomycetota</taxon>
        <taxon>Actinomycetes</taxon>
        <taxon>Actinopolysporales</taxon>
        <taxon>Actinopolysporaceae</taxon>
        <taxon>Actinopolyspora</taxon>
    </lineage>
</organism>
<dbReference type="Proteomes" id="UP000199301">
    <property type="component" value="Unassembled WGS sequence"/>
</dbReference>
<protein>
    <submittedName>
        <fullName evidence="8">Osmoprotectant transport system permease protein</fullName>
    </submittedName>
</protein>
<accession>A0A1H1E5W6</accession>
<keyword evidence="2 6" id="KW-0813">Transport</keyword>
<dbReference type="Gene3D" id="1.10.3720.10">
    <property type="entry name" value="MetI-like"/>
    <property type="match status" value="1"/>
</dbReference>
<dbReference type="RefSeq" id="WP_092523849.1">
    <property type="nucleotide sequence ID" value="NZ_FNKO01000002.1"/>
</dbReference>
<comment type="subcellular location">
    <subcellularLocation>
        <location evidence="6">Cell membrane</location>
        <topology evidence="6">Multi-pass membrane protein</topology>
    </subcellularLocation>
    <subcellularLocation>
        <location evidence="1">Membrane</location>
        <topology evidence="1">Multi-pass membrane protein</topology>
    </subcellularLocation>
</comment>
<keyword evidence="3 6" id="KW-0812">Transmembrane</keyword>
<dbReference type="InterPro" id="IPR051204">
    <property type="entry name" value="ABC_transp_perm/SBD"/>
</dbReference>
<evidence type="ECO:0000313" key="9">
    <source>
        <dbReference type="Proteomes" id="UP000199301"/>
    </source>
</evidence>
<reference evidence="9" key="1">
    <citation type="submission" date="2016-10" db="EMBL/GenBank/DDBJ databases">
        <authorList>
            <person name="Varghese N."/>
            <person name="Submissions S."/>
        </authorList>
    </citation>
    <scope>NUCLEOTIDE SEQUENCE [LARGE SCALE GENOMIC DNA]</scope>
    <source>
        <strain evidence="9">DSM 45459</strain>
    </source>
</reference>
<keyword evidence="5 6" id="KW-0472">Membrane</keyword>
<keyword evidence="9" id="KW-1185">Reference proteome</keyword>
<dbReference type="STRING" id="995062.SAMN04489718_2380"/>
<keyword evidence="4 6" id="KW-1133">Transmembrane helix</keyword>
<dbReference type="PANTHER" id="PTHR30177">
    <property type="entry name" value="GLYCINE BETAINE/L-PROLINE TRANSPORT SYSTEM PERMEASE PROTEIN PROW"/>
    <property type="match status" value="1"/>
</dbReference>
<evidence type="ECO:0000259" key="7">
    <source>
        <dbReference type="PROSITE" id="PS50928"/>
    </source>
</evidence>
<evidence type="ECO:0000256" key="4">
    <source>
        <dbReference type="ARBA" id="ARBA00022989"/>
    </source>
</evidence>
<feature type="transmembrane region" description="Helical" evidence="6">
    <location>
        <begin position="55"/>
        <end position="76"/>
    </location>
</feature>
<evidence type="ECO:0000256" key="2">
    <source>
        <dbReference type="ARBA" id="ARBA00022448"/>
    </source>
</evidence>
<comment type="similarity">
    <text evidence="6">Belongs to the binding-protein-dependent transport system permease family.</text>
</comment>
<dbReference type="InterPro" id="IPR035906">
    <property type="entry name" value="MetI-like_sf"/>
</dbReference>
<evidence type="ECO:0000256" key="6">
    <source>
        <dbReference type="RuleBase" id="RU363032"/>
    </source>
</evidence>
<evidence type="ECO:0000256" key="5">
    <source>
        <dbReference type="ARBA" id="ARBA00023136"/>
    </source>
</evidence>
<dbReference type="InterPro" id="IPR000515">
    <property type="entry name" value="MetI-like"/>
</dbReference>
<evidence type="ECO:0000256" key="1">
    <source>
        <dbReference type="ARBA" id="ARBA00004141"/>
    </source>
</evidence>
<feature type="transmembrane region" description="Helical" evidence="6">
    <location>
        <begin position="22"/>
        <end position="43"/>
    </location>
</feature>
<feature type="transmembrane region" description="Helical" evidence="6">
    <location>
        <begin position="156"/>
        <end position="175"/>
    </location>
</feature>
<name>A0A1H1E5W6_9ACTN</name>
<evidence type="ECO:0000256" key="3">
    <source>
        <dbReference type="ARBA" id="ARBA00022692"/>
    </source>
</evidence>
<dbReference type="EMBL" id="FNKO01000002">
    <property type="protein sequence ID" value="SDQ83869.1"/>
    <property type="molecule type" value="Genomic_DNA"/>
</dbReference>
<dbReference type="CDD" id="cd06261">
    <property type="entry name" value="TM_PBP2"/>
    <property type="match status" value="1"/>
</dbReference>
<dbReference type="GO" id="GO:0031460">
    <property type="term" value="P:glycine betaine transport"/>
    <property type="evidence" value="ECO:0007669"/>
    <property type="project" value="TreeGrafter"/>
</dbReference>
<dbReference type="SUPFAM" id="SSF161098">
    <property type="entry name" value="MetI-like"/>
    <property type="match status" value="1"/>
</dbReference>
<evidence type="ECO:0000313" key="8">
    <source>
        <dbReference type="EMBL" id="SDQ83869.1"/>
    </source>
</evidence>
<dbReference type="PROSITE" id="PS50928">
    <property type="entry name" value="ABC_TM1"/>
    <property type="match status" value="1"/>
</dbReference>
<feature type="domain" description="ABC transmembrane type-1" evidence="7">
    <location>
        <begin position="22"/>
        <end position="206"/>
    </location>
</feature>
<proteinExistence type="inferred from homology"/>